<feature type="domain" description="Glycosyltransferase 2-like" evidence="1">
    <location>
        <begin position="7"/>
        <end position="162"/>
    </location>
</feature>
<organism evidence="2 3">
    <name type="scientific">Panacibacter ginsenosidivorans</name>
    <dbReference type="NCBI Taxonomy" id="1813871"/>
    <lineage>
        <taxon>Bacteria</taxon>
        <taxon>Pseudomonadati</taxon>
        <taxon>Bacteroidota</taxon>
        <taxon>Chitinophagia</taxon>
        <taxon>Chitinophagales</taxon>
        <taxon>Chitinophagaceae</taxon>
        <taxon>Panacibacter</taxon>
    </lineage>
</organism>
<dbReference type="SUPFAM" id="SSF53448">
    <property type="entry name" value="Nucleotide-diphospho-sugar transferases"/>
    <property type="match status" value="1"/>
</dbReference>
<dbReference type="GO" id="GO:0016758">
    <property type="term" value="F:hexosyltransferase activity"/>
    <property type="evidence" value="ECO:0007669"/>
    <property type="project" value="UniProtKB-ARBA"/>
</dbReference>
<protein>
    <submittedName>
        <fullName evidence="2">Glycosyltransferase</fullName>
    </submittedName>
</protein>
<evidence type="ECO:0000313" key="2">
    <source>
        <dbReference type="EMBL" id="QEC68021.1"/>
    </source>
</evidence>
<evidence type="ECO:0000313" key="3">
    <source>
        <dbReference type="Proteomes" id="UP000321533"/>
    </source>
</evidence>
<dbReference type="PANTHER" id="PTHR22916:SF3">
    <property type="entry name" value="UDP-GLCNAC:BETAGAL BETA-1,3-N-ACETYLGLUCOSAMINYLTRANSFERASE-LIKE PROTEIN 1"/>
    <property type="match status" value="1"/>
</dbReference>
<keyword evidence="3" id="KW-1185">Reference proteome</keyword>
<dbReference type="EMBL" id="CP042435">
    <property type="protein sequence ID" value="QEC68021.1"/>
    <property type="molecule type" value="Genomic_DNA"/>
</dbReference>
<dbReference type="RefSeq" id="WP_147189828.1">
    <property type="nucleotide sequence ID" value="NZ_CP042435.1"/>
</dbReference>
<gene>
    <name evidence="2" type="ORF">FRZ67_12170</name>
</gene>
<dbReference type="Proteomes" id="UP000321533">
    <property type="component" value="Chromosome"/>
</dbReference>
<proteinExistence type="predicted"/>
<name>A0A5B8VAV9_9BACT</name>
<sequence>MPHAEISIVIATYNGEKHIKAQLGSILHQINDNTEVVISDNGSTDNTVQMINAFNDPRIKLLQNLEKKGSTNNFEFGLQHTTGNIIFLADQDDIWLENKFNTCLEKLKQYDLVVTNCKVVDDQLNVLYPSFFELNNSGKGIVRNLKKNAYLGCCLAFKREVLNISMPFPQGIEIYPMHDIWIGFVADCFFSTYFIDTPLLLYRRHQNNISTASNKSPFSFTRKLNFRWRIVKYFPLILSRYWKVKFGKKKN</sequence>
<dbReference type="InterPro" id="IPR029044">
    <property type="entry name" value="Nucleotide-diphossugar_trans"/>
</dbReference>
<dbReference type="AlphaFoldDB" id="A0A5B8VAV9"/>
<dbReference type="Gene3D" id="3.90.550.10">
    <property type="entry name" value="Spore Coat Polysaccharide Biosynthesis Protein SpsA, Chain A"/>
    <property type="match status" value="1"/>
</dbReference>
<reference evidence="2 3" key="1">
    <citation type="journal article" date="2016" name="Int. J. Syst. Evol. Microbiol.">
        <title>Panacibacter ginsenosidivorans gen. nov., sp. nov., with ginsenoside converting activity isolated from soil of a ginseng field.</title>
        <authorList>
            <person name="Siddiqi M.Z."/>
            <person name="Muhammad Shafi S."/>
            <person name="Choi K.D."/>
            <person name="Im W.T."/>
        </authorList>
    </citation>
    <scope>NUCLEOTIDE SEQUENCE [LARGE SCALE GENOMIC DNA]</scope>
    <source>
        <strain evidence="2 3">Gsoil1550</strain>
    </source>
</reference>
<evidence type="ECO:0000259" key="1">
    <source>
        <dbReference type="Pfam" id="PF00535"/>
    </source>
</evidence>
<dbReference type="InterPro" id="IPR001173">
    <property type="entry name" value="Glyco_trans_2-like"/>
</dbReference>
<dbReference type="Pfam" id="PF00535">
    <property type="entry name" value="Glycos_transf_2"/>
    <property type="match status" value="1"/>
</dbReference>
<dbReference type="KEGG" id="pgin:FRZ67_12170"/>
<dbReference type="PANTHER" id="PTHR22916">
    <property type="entry name" value="GLYCOSYLTRANSFERASE"/>
    <property type="match status" value="1"/>
</dbReference>
<keyword evidence="2" id="KW-0808">Transferase</keyword>
<accession>A0A5B8VAV9</accession>
<dbReference type="OrthoDB" id="9802649at2"/>